<accession>A0ACC9CY05</accession>
<sequence>MSFAEKQAKCPAKLRKVILFRMGSRFFAFSGRQKMQKSSSRKGRAFLHTKRDTACAARRITNCEGEQSEEENPVPDIPKNKKKKISHSAEPLALAVTIL</sequence>
<gene>
    <name evidence="1" type="ORF">CGS49_11910</name>
</gene>
<evidence type="ECO:0000313" key="1">
    <source>
        <dbReference type="EMBL" id="PDX60677.1"/>
    </source>
</evidence>
<reference evidence="1 2" key="1">
    <citation type="journal article" date="2017" name="Front. Microbiol.">
        <title>New Insights into the Diversity of the Genus Faecalibacterium.</title>
        <authorList>
            <person name="Benevides L."/>
            <person name="Burman S."/>
            <person name="Martin R."/>
            <person name="Robert V."/>
            <person name="Thomas M."/>
            <person name="Miquel S."/>
            <person name="Chain F."/>
            <person name="Sokol H."/>
            <person name="Bermudez-Humaran L.G."/>
            <person name="Morrison M."/>
            <person name="Langella P."/>
            <person name="Azevedo V.A."/>
            <person name="Chatel J.M."/>
            <person name="Soares S."/>
        </authorList>
    </citation>
    <scope>NUCLEOTIDE SEQUENCE [LARGE SCALE GENOMIC DNA]</scope>
    <source>
        <strain evidence="2">CNCM I-4541</strain>
    </source>
</reference>
<keyword evidence="2" id="KW-1185">Reference proteome</keyword>
<protein>
    <submittedName>
        <fullName evidence="1">Uncharacterized protein</fullName>
    </submittedName>
</protein>
<comment type="caution">
    <text evidence="1">The sequence shown here is derived from an EMBL/GenBank/DDBJ whole genome shotgun (WGS) entry which is preliminary data.</text>
</comment>
<evidence type="ECO:0000313" key="2">
    <source>
        <dbReference type="Proteomes" id="UP000220959"/>
    </source>
</evidence>
<organism evidence="1 2">
    <name type="scientific">Faecalibacterium langellae</name>
    <dbReference type="NCBI Taxonomy" id="3435293"/>
    <lineage>
        <taxon>Bacteria</taxon>
        <taxon>Bacillati</taxon>
        <taxon>Bacillota</taxon>
        <taxon>Clostridia</taxon>
        <taxon>Eubacteriales</taxon>
        <taxon>Oscillospiraceae</taxon>
        <taxon>Faecalibacterium</taxon>
    </lineage>
</organism>
<name>A0ACC9CY05_9FIRM</name>
<proteinExistence type="predicted"/>
<dbReference type="Proteomes" id="UP000220959">
    <property type="component" value="Unassembled WGS sequence"/>
</dbReference>
<dbReference type="EMBL" id="NMTR01000021">
    <property type="protein sequence ID" value="PDX60677.1"/>
    <property type="molecule type" value="Genomic_DNA"/>
</dbReference>